<dbReference type="Proteomes" id="UP001321749">
    <property type="component" value="Unassembled WGS sequence"/>
</dbReference>
<feature type="compositionally biased region" description="Low complexity" evidence="1">
    <location>
        <begin position="482"/>
        <end position="500"/>
    </location>
</feature>
<protein>
    <submittedName>
        <fullName evidence="2">Uncharacterized protein</fullName>
    </submittedName>
</protein>
<evidence type="ECO:0000256" key="1">
    <source>
        <dbReference type="SAM" id="MobiDB-lite"/>
    </source>
</evidence>
<evidence type="ECO:0000313" key="3">
    <source>
        <dbReference type="Proteomes" id="UP001321749"/>
    </source>
</evidence>
<keyword evidence="3" id="KW-1185">Reference proteome</keyword>
<feature type="compositionally biased region" description="Polar residues" evidence="1">
    <location>
        <begin position="70"/>
        <end position="89"/>
    </location>
</feature>
<dbReference type="AlphaFoldDB" id="A0AAV9HNZ4"/>
<feature type="compositionally biased region" description="Basic and acidic residues" evidence="1">
    <location>
        <begin position="162"/>
        <end position="174"/>
    </location>
</feature>
<feature type="region of interest" description="Disordered" evidence="1">
    <location>
        <begin position="64"/>
        <end position="200"/>
    </location>
</feature>
<accession>A0AAV9HNZ4</accession>
<proteinExistence type="predicted"/>
<reference evidence="2" key="1">
    <citation type="journal article" date="2023" name="Mol. Phylogenet. Evol.">
        <title>Genome-scale phylogeny and comparative genomics of the fungal order Sordariales.</title>
        <authorList>
            <person name="Hensen N."/>
            <person name="Bonometti L."/>
            <person name="Westerberg I."/>
            <person name="Brannstrom I.O."/>
            <person name="Guillou S."/>
            <person name="Cros-Aarteil S."/>
            <person name="Calhoun S."/>
            <person name="Haridas S."/>
            <person name="Kuo A."/>
            <person name="Mondo S."/>
            <person name="Pangilinan J."/>
            <person name="Riley R."/>
            <person name="LaButti K."/>
            <person name="Andreopoulos B."/>
            <person name="Lipzen A."/>
            <person name="Chen C."/>
            <person name="Yan M."/>
            <person name="Daum C."/>
            <person name="Ng V."/>
            <person name="Clum A."/>
            <person name="Steindorff A."/>
            <person name="Ohm R.A."/>
            <person name="Martin F."/>
            <person name="Silar P."/>
            <person name="Natvig D.O."/>
            <person name="Lalanne C."/>
            <person name="Gautier V."/>
            <person name="Ament-Velasquez S.L."/>
            <person name="Kruys A."/>
            <person name="Hutchinson M.I."/>
            <person name="Powell A.J."/>
            <person name="Barry K."/>
            <person name="Miller A.N."/>
            <person name="Grigoriev I.V."/>
            <person name="Debuchy R."/>
            <person name="Gladieux P."/>
            <person name="Hiltunen Thoren M."/>
            <person name="Johannesson H."/>
        </authorList>
    </citation>
    <scope>NUCLEOTIDE SEQUENCE</scope>
    <source>
        <strain evidence="2">PSN324</strain>
    </source>
</reference>
<sequence>MGIQVALYPTPVEQSESYAIRSLQLPPTPGRRLSSSSALSEEINTAFQINEDILYLPSTRFRADEKSTRRGTGNESFTLIPTTYNSNRTLKGKKTMGSSPGPTEQRKEYPETRGRLRMRRRSSRNRESPPTTEQDFSPSRLRKAVTRPAVDTLGLYRAASPAERKTPRSARYETARPCNAPRHPRPRHENSSEDENDRSGVGLYHKATGELARDQKAAEEQLLLKTSGGFHSPTPTHFPYSTAGTIEHLADGFHEESASDGGSDVWDRSSHFLLPPALPRPPRSNQSSSPSWPGHPSRRSSHDSQQFFQPVTTNTIFAQKIDSRSSQQSTHTFGKRGRRCEGSSSSSSSSSASQSRLSTASPAPPALISHSTTTTISGRPAPLSGALILTLEFIYSSLPSPSFPGKRNPSFLLSKVLKRISNSHSPPLTPTFATTPLSTPITTSFSTSTSISTSIFDMPIHNPHQVSQVHASLPPMNPHPPSSASAPSESSSGLSLASLAQKTRATFRTSEERRRAKLKSKIRVFGDGGTVLGLGEKGVEVVGVGGIGGIGGSGGGVTTNKLEAEMEQRRRAGAAGYGMPFNNAGSSSSTSNSSLSVSSVGKYGMETRTGTGAGLRGGEGGPVTGGMVFGKEITDSTGPDMWTGGRFGARAAAQNQVQQGMGMVRPFDVQESGKSLERKYGGGAGSGQQNTGLGDSGGLGGLGDLSGLSPPPPPPARALPRRPIQGQGQSLPAHSAGARYANARLGQVTGGVSKTEGQRAGGGLLMDARGNVVLVPEPDGVRPVL</sequence>
<dbReference type="EMBL" id="MU864994">
    <property type="protein sequence ID" value="KAK4461278.1"/>
    <property type="molecule type" value="Genomic_DNA"/>
</dbReference>
<feature type="compositionally biased region" description="Basic and acidic residues" evidence="1">
    <location>
        <begin position="104"/>
        <end position="114"/>
    </location>
</feature>
<organism evidence="2 3">
    <name type="scientific">Cladorrhinum samala</name>
    <dbReference type="NCBI Taxonomy" id="585594"/>
    <lineage>
        <taxon>Eukaryota</taxon>
        <taxon>Fungi</taxon>
        <taxon>Dikarya</taxon>
        <taxon>Ascomycota</taxon>
        <taxon>Pezizomycotina</taxon>
        <taxon>Sordariomycetes</taxon>
        <taxon>Sordariomycetidae</taxon>
        <taxon>Sordariales</taxon>
        <taxon>Podosporaceae</taxon>
        <taxon>Cladorrhinum</taxon>
    </lineage>
</organism>
<reference evidence="2" key="2">
    <citation type="submission" date="2023-06" db="EMBL/GenBank/DDBJ databases">
        <authorList>
            <consortium name="Lawrence Berkeley National Laboratory"/>
            <person name="Mondo S.J."/>
            <person name="Hensen N."/>
            <person name="Bonometti L."/>
            <person name="Westerberg I."/>
            <person name="Brannstrom I.O."/>
            <person name="Guillou S."/>
            <person name="Cros-Aarteil S."/>
            <person name="Calhoun S."/>
            <person name="Haridas S."/>
            <person name="Kuo A."/>
            <person name="Pangilinan J."/>
            <person name="Riley R."/>
            <person name="Labutti K."/>
            <person name="Andreopoulos B."/>
            <person name="Lipzen A."/>
            <person name="Chen C."/>
            <person name="Yanf M."/>
            <person name="Daum C."/>
            <person name="Ng V."/>
            <person name="Clum A."/>
            <person name="Steindorff A."/>
            <person name="Ohm R."/>
            <person name="Martin F."/>
            <person name="Silar P."/>
            <person name="Natvig D."/>
            <person name="Lalanne C."/>
            <person name="Gautier V."/>
            <person name="Ament-Velasquez S.L."/>
            <person name="Kruys A."/>
            <person name="Hutchinson M.I."/>
            <person name="Powell A.J."/>
            <person name="Barry K."/>
            <person name="Miller A.N."/>
            <person name="Grigoriev I.V."/>
            <person name="Debuchy R."/>
            <person name="Gladieux P."/>
            <person name="Thoren M.H."/>
            <person name="Johannesson H."/>
        </authorList>
    </citation>
    <scope>NUCLEOTIDE SEQUENCE</scope>
    <source>
        <strain evidence="2">PSN324</strain>
    </source>
</reference>
<feature type="compositionally biased region" description="Low complexity" evidence="1">
    <location>
        <begin position="283"/>
        <end position="292"/>
    </location>
</feature>
<comment type="caution">
    <text evidence="2">The sequence shown here is derived from an EMBL/GenBank/DDBJ whole genome shotgun (WGS) entry which is preliminary data.</text>
</comment>
<feature type="region of interest" description="Disordered" evidence="1">
    <location>
        <begin position="672"/>
        <end position="734"/>
    </location>
</feature>
<feature type="region of interest" description="Disordered" evidence="1">
    <location>
        <begin position="467"/>
        <end position="516"/>
    </location>
</feature>
<feature type="compositionally biased region" description="Low complexity" evidence="1">
    <location>
        <begin position="343"/>
        <end position="361"/>
    </location>
</feature>
<feature type="region of interest" description="Disordered" evidence="1">
    <location>
        <begin position="318"/>
        <end position="381"/>
    </location>
</feature>
<evidence type="ECO:0000313" key="2">
    <source>
        <dbReference type="EMBL" id="KAK4461278.1"/>
    </source>
</evidence>
<name>A0AAV9HNZ4_9PEZI</name>
<gene>
    <name evidence="2" type="ORF">QBC42DRAFT_347326</name>
</gene>
<feature type="compositionally biased region" description="Gly residues" evidence="1">
    <location>
        <begin position="694"/>
        <end position="704"/>
    </location>
</feature>
<feature type="region of interest" description="Disordered" evidence="1">
    <location>
        <begin position="254"/>
        <end position="305"/>
    </location>
</feature>